<dbReference type="Proteomes" id="UP000053144">
    <property type="component" value="Chromosome 2"/>
</dbReference>
<name>A0A0L9TVF0_PHAAN</name>
<evidence type="ECO:0000259" key="2">
    <source>
        <dbReference type="Pfam" id="PF01210"/>
    </source>
</evidence>
<dbReference type="GO" id="GO:0005829">
    <property type="term" value="C:cytosol"/>
    <property type="evidence" value="ECO:0007669"/>
    <property type="project" value="TreeGrafter"/>
</dbReference>
<dbReference type="PANTHER" id="PTHR11728:SF1">
    <property type="entry name" value="GLYCEROL-3-PHOSPHATE DEHYDROGENASE [NAD(+)] 2, CHLOROPLASTIC"/>
    <property type="match status" value="1"/>
</dbReference>
<dbReference type="AlphaFoldDB" id="A0A0L9TVF0"/>
<sequence length="244" mass="27371">MAAHVANRKAELEVNMLVRDPQVCLSINDNLLSTFVATTDAKSTLLGVDSCLHAVPVQCIFSRECCRVYVDPGLPFISMSKGLELNTLRMMAQIIPQALRNPRQPFVALSRPSFSLELMDKLPTGNWDELEEELSCQEVGTHKGHKEHQKRRLQKVALTLGCPFHDPQRWNLVVTLGRPFWGAERHLSCNVSRLSALHWTLSANPLASTPERPKDARDCGLVIKDRLSSPRDRVLSNLESDVNN</sequence>
<dbReference type="InterPro" id="IPR036291">
    <property type="entry name" value="NAD(P)-bd_dom_sf"/>
</dbReference>
<comment type="catalytic activity">
    <reaction evidence="1">
        <text>sn-glycerol 3-phosphate + NAD(+) = dihydroxyacetone phosphate + NADH + H(+)</text>
        <dbReference type="Rhea" id="RHEA:11092"/>
        <dbReference type="ChEBI" id="CHEBI:15378"/>
        <dbReference type="ChEBI" id="CHEBI:57540"/>
        <dbReference type="ChEBI" id="CHEBI:57597"/>
        <dbReference type="ChEBI" id="CHEBI:57642"/>
        <dbReference type="ChEBI" id="CHEBI:57945"/>
        <dbReference type="EC" id="1.1.1.8"/>
    </reaction>
</comment>
<evidence type="ECO:0000313" key="3">
    <source>
        <dbReference type="EMBL" id="KOM34568.1"/>
    </source>
</evidence>
<feature type="domain" description="Glycerol-3-phosphate dehydrogenase NAD-dependent N-terminal" evidence="2">
    <location>
        <begin position="31"/>
        <end position="124"/>
    </location>
</feature>
<dbReference type="SUPFAM" id="SSF51735">
    <property type="entry name" value="NAD(P)-binding Rossmann-fold domains"/>
    <property type="match status" value="1"/>
</dbReference>
<dbReference type="Pfam" id="PF01210">
    <property type="entry name" value="NAD_Gly3P_dh_N"/>
    <property type="match status" value="1"/>
</dbReference>
<evidence type="ECO:0000313" key="4">
    <source>
        <dbReference type="Proteomes" id="UP000053144"/>
    </source>
</evidence>
<reference evidence="4" key="1">
    <citation type="journal article" date="2015" name="Proc. Natl. Acad. Sci. U.S.A.">
        <title>Genome sequencing of adzuki bean (Vigna angularis) provides insight into high starch and low fat accumulation and domestication.</title>
        <authorList>
            <person name="Yang K."/>
            <person name="Tian Z."/>
            <person name="Chen C."/>
            <person name="Luo L."/>
            <person name="Zhao B."/>
            <person name="Wang Z."/>
            <person name="Yu L."/>
            <person name="Li Y."/>
            <person name="Sun Y."/>
            <person name="Li W."/>
            <person name="Chen Y."/>
            <person name="Li Y."/>
            <person name="Zhang Y."/>
            <person name="Ai D."/>
            <person name="Zhao J."/>
            <person name="Shang C."/>
            <person name="Ma Y."/>
            <person name="Wu B."/>
            <person name="Wang M."/>
            <person name="Gao L."/>
            <person name="Sun D."/>
            <person name="Zhang P."/>
            <person name="Guo F."/>
            <person name="Wang W."/>
            <person name="Li Y."/>
            <person name="Wang J."/>
            <person name="Varshney R.K."/>
            <person name="Wang J."/>
            <person name="Ling H.Q."/>
            <person name="Wan P."/>
        </authorList>
    </citation>
    <scope>NUCLEOTIDE SEQUENCE</scope>
    <source>
        <strain evidence="4">cv. Jingnong 6</strain>
    </source>
</reference>
<accession>A0A0L9TVF0</accession>
<proteinExistence type="predicted"/>
<dbReference type="GO" id="GO:0051287">
    <property type="term" value="F:NAD binding"/>
    <property type="evidence" value="ECO:0007669"/>
    <property type="project" value="InterPro"/>
</dbReference>
<dbReference type="EMBL" id="CM003372">
    <property type="protein sequence ID" value="KOM34568.1"/>
    <property type="molecule type" value="Genomic_DNA"/>
</dbReference>
<dbReference type="GO" id="GO:0046168">
    <property type="term" value="P:glycerol-3-phosphate catabolic process"/>
    <property type="evidence" value="ECO:0007669"/>
    <property type="project" value="InterPro"/>
</dbReference>
<protein>
    <recommendedName>
        <fullName evidence="2">Glycerol-3-phosphate dehydrogenase NAD-dependent N-terminal domain-containing protein</fullName>
    </recommendedName>
</protein>
<dbReference type="GO" id="GO:0141152">
    <property type="term" value="F:glycerol-3-phosphate dehydrogenase (NAD+) activity"/>
    <property type="evidence" value="ECO:0007669"/>
    <property type="project" value="UniProtKB-EC"/>
</dbReference>
<dbReference type="Gramene" id="KOM34568">
    <property type="protein sequence ID" value="KOM34568"/>
    <property type="gene ID" value="LR48_Vigan02g071800"/>
</dbReference>
<dbReference type="PANTHER" id="PTHR11728">
    <property type="entry name" value="GLYCEROL-3-PHOSPHATE DEHYDROGENASE"/>
    <property type="match status" value="1"/>
</dbReference>
<dbReference type="STRING" id="3914.A0A0L9TVF0"/>
<organism evidence="3 4">
    <name type="scientific">Phaseolus angularis</name>
    <name type="common">Azuki bean</name>
    <name type="synonym">Vigna angularis</name>
    <dbReference type="NCBI Taxonomy" id="3914"/>
    <lineage>
        <taxon>Eukaryota</taxon>
        <taxon>Viridiplantae</taxon>
        <taxon>Streptophyta</taxon>
        <taxon>Embryophyta</taxon>
        <taxon>Tracheophyta</taxon>
        <taxon>Spermatophyta</taxon>
        <taxon>Magnoliopsida</taxon>
        <taxon>eudicotyledons</taxon>
        <taxon>Gunneridae</taxon>
        <taxon>Pentapetalae</taxon>
        <taxon>rosids</taxon>
        <taxon>fabids</taxon>
        <taxon>Fabales</taxon>
        <taxon>Fabaceae</taxon>
        <taxon>Papilionoideae</taxon>
        <taxon>50 kb inversion clade</taxon>
        <taxon>NPAAA clade</taxon>
        <taxon>indigoferoid/millettioid clade</taxon>
        <taxon>Phaseoleae</taxon>
        <taxon>Vigna</taxon>
    </lineage>
</organism>
<evidence type="ECO:0000256" key="1">
    <source>
        <dbReference type="ARBA" id="ARBA00048683"/>
    </source>
</evidence>
<dbReference type="Gene3D" id="3.40.50.720">
    <property type="entry name" value="NAD(P)-binding Rossmann-like Domain"/>
    <property type="match status" value="1"/>
</dbReference>
<dbReference type="InterPro" id="IPR011128">
    <property type="entry name" value="G3P_DH_NAD-dep_N"/>
</dbReference>
<gene>
    <name evidence="3" type="ORF">LR48_Vigan02g071800</name>
</gene>